<accession>A0A3P6B9Y4</accession>
<evidence type="ECO:0000313" key="1">
    <source>
        <dbReference type="EMBL" id="VDC97313.1"/>
    </source>
</evidence>
<sequence length="66" mass="7436">MDTMLQHTSCQHFVTDCKDTISIILDPKAWSSFEVDLGSPMDHGLTKHSTMDMVGCGWMDQEMNNS</sequence>
<proteinExistence type="predicted"/>
<organism evidence="1">
    <name type="scientific">Brassica oleracea</name>
    <name type="common">Wild cabbage</name>
    <dbReference type="NCBI Taxonomy" id="3712"/>
    <lineage>
        <taxon>Eukaryota</taxon>
        <taxon>Viridiplantae</taxon>
        <taxon>Streptophyta</taxon>
        <taxon>Embryophyta</taxon>
        <taxon>Tracheophyta</taxon>
        <taxon>Spermatophyta</taxon>
        <taxon>Magnoliopsida</taxon>
        <taxon>eudicotyledons</taxon>
        <taxon>Gunneridae</taxon>
        <taxon>Pentapetalae</taxon>
        <taxon>rosids</taxon>
        <taxon>malvids</taxon>
        <taxon>Brassicales</taxon>
        <taxon>Brassicaceae</taxon>
        <taxon>Brassiceae</taxon>
        <taxon>Brassica</taxon>
    </lineage>
</organism>
<dbReference type="EMBL" id="LR031872">
    <property type="protein sequence ID" value="VDC97313.1"/>
    <property type="molecule type" value="Genomic_DNA"/>
</dbReference>
<dbReference type="AlphaFoldDB" id="A0A3P6B9Y4"/>
<protein>
    <submittedName>
        <fullName evidence="1">Uncharacterized protein</fullName>
    </submittedName>
</protein>
<reference evidence="1" key="1">
    <citation type="submission" date="2018-11" db="EMBL/GenBank/DDBJ databases">
        <authorList>
            <consortium name="Genoscope - CEA"/>
            <person name="William W."/>
        </authorList>
    </citation>
    <scope>NUCLEOTIDE SEQUENCE</scope>
</reference>
<gene>
    <name evidence="1" type="ORF">BOLC3T19478H</name>
</gene>
<name>A0A3P6B9Y4_BRAOL</name>